<evidence type="ECO:0000313" key="1">
    <source>
        <dbReference type="EMBL" id="KAJ0104653.1"/>
    </source>
</evidence>
<evidence type="ECO:0000313" key="2">
    <source>
        <dbReference type="Proteomes" id="UP001164250"/>
    </source>
</evidence>
<gene>
    <name evidence="1" type="ORF">Patl1_17648</name>
</gene>
<keyword evidence="2" id="KW-1185">Reference proteome</keyword>
<proteinExistence type="predicted"/>
<reference evidence="2" key="1">
    <citation type="journal article" date="2023" name="G3 (Bethesda)">
        <title>Genome assembly and association tests identify interacting loci associated with vigor, precocity, and sex in interspecific pistachio rootstocks.</title>
        <authorList>
            <person name="Palmer W."/>
            <person name="Jacygrad E."/>
            <person name="Sagayaradj S."/>
            <person name="Cavanaugh K."/>
            <person name="Han R."/>
            <person name="Bertier L."/>
            <person name="Beede B."/>
            <person name="Kafkas S."/>
            <person name="Golino D."/>
            <person name="Preece J."/>
            <person name="Michelmore R."/>
        </authorList>
    </citation>
    <scope>NUCLEOTIDE SEQUENCE [LARGE SCALE GENOMIC DNA]</scope>
</reference>
<comment type="caution">
    <text evidence="1">The sequence shown here is derived from an EMBL/GenBank/DDBJ whole genome shotgun (WGS) entry which is preliminary data.</text>
</comment>
<dbReference type="EMBL" id="CM047898">
    <property type="protein sequence ID" value="KAJ0104653.1"/>
    <property type="molecule type" value="Genomic_DNA"/>
</dbReference>
<dbReference type="Proteomes" id="UP001164250">
    <property type="component" value="Chromosome 2"/>
</dbReference>
<organism evidence="1 2">
    <name type="scientific">Pistacia atlantica</name>
    <dbReference type="NCBI Taxonomy" id="434234"/>
    <lineage>
        <taxon>Eukaryota</taxon>
        <taxon>Viridiplantae</taxon>
        <taxon>Streptophyta</taxon>
        <taxon>Embryophyta</taxon>
        <taxon>Tracheophyta</taxon>
        <taxon>Spermatophyta</taxon>
        <taxon>Magnoliopsida</taxon>
        <taxon>eudicotyledons</taxon>
        <taxon>Gunneridae</taxon>
        <taxon>Pentapetalae</taxon>
        <taxon>rosids</taxon>
        <taxon>malvids</taxon>
        <taxon>Sapindales</taxon>
        <taxon>Anacardiaceae</taxon>
        <taxon>Pistacia</taxon>
    </lineage>
</organism>
<sequence length="78" mass="8758">MLLYKRFLLSKSLPKGSAYPCEVGLNPRGTGEAKGSYISLYLFILGSSIPNDTKLFVNSILRVKDQMNEEDFLLQNTL</sequence>
<protein>
    <submittedName>
        <fullName evidence="1">Uncharacterized protein</fullName>
    </submittedName>
</protein>
<name>A0ACC1BY95_9ROSI</name>
<accession>A0ACC1BY95</accession>